<dbReference type="PANTHER" id="PTHR30336">
    <property type="entry name" value="INNER MEMBRANE PROTEIN, PROBABLE PERMEASE"/>
    <property type="match status" value="1"/>
</dbReference>
<dbReference type="Pfam" id="PF02698">
    <property type="entry name" value="DUF218"/>
    <property type="match status" value="1"/>
</dbReference>
<sequence length="174" mass="19227">MLVLPLIFLLGYQEIKGRFEQPQAILVLGGSTRREKFAAQFARKHPNIPVWISGGTPKDYAEGVFTDAGVDLNRLHLDYRAVDTVTNFTTLVDEFQAQGISKIYLVTSDYHMRRAKIIGSIVLGSRGVEFQPVSVPSDESPEPVEKAIRDGARALLWLTTGRTGASLPSLGRKE</sequence>
<dbReference type="Proteomes" id="UP000651156">
    <property type="component" value="Unassembled WGS sequence"/>
</dbReference>
<evidence type="ECO:0000313" key="3">
    <source>
        <dbReference type="Proteomes" id="UP000651156"/>
    </source>
</evidence>
<gene>
    <name evidence="2" type="ORF">IQ230_15560</name>
</gene>
<evidence type="ECO:0000259" key="1">
    <source>
        <dbReference type="Pfam" id="PF02698"/>
    </source>
</evidence>
<dbReference type="Gene3D" id="3.40.50.620">
    <property type="entry name" value="HUPs"/>
    <property type="match status" value="1"/>
</dbReference>
<organism evidence="2 3">
    <name type="scientific">Gloeocapsopsis crepidinum LEGE 06123</name>
    <dbReference type="NCBI Taxonomy" id="588587"/>
    <lineage>
        <taxon>Bacteria</taxon>
        <taxon>Bacillati</taxon>
        <taxon>Cyanobacteriota</taxon>
        <taxon>Cyanophyceae</taxon>
        <taxon>Oscillatoriophycideae</taxon>
        <taxon>Chroococcales</taxon>
        <taxon>Chroococcaceae</taxon>
        <taxon>Gloeocapsopsis</taxon>
    </lineage>
</organism>
<name>A0ABR9UVX6_9CHRO</name>
<dbReference type="InterPro" id="IPR014729">
    <property type="entry name" value="Rossmann-like_a/b/a_fold"/>
</dbReference>
<feature type="domain" description="DUF218" evidence="1">
    <location>
        <begin position="23"/>
        <end position="132"/>
    </location>
</feature>
<keyword evidence="3" id="KW-1185">Reference proteome</keyword>
<dbReference type="EMBL" id="JADEWN010000038">
    <property type="protein sequence ID" value="MBE9191740.1"/>
    <property type="molecule type" value="Genomic_DNA"/>
</dbReference>
<accession>A0ABR9UVX6</accession>
<proteinExistence type="predicted"/>
<dbReference type="InterPro" id="IPR003848">
    <property type="entry name" value="DUF218"/>
</dbReference>
<comment type="caution">
    <text evidence="2">The sequence shown here is derived from an EMBL/GenBank/DDBJ whole genome shotgun (WGS) entry which is preliminary data.</text>
</comment>
<dbReference type="CDD" id="cd06259">
    <property type="entry name" value="YdcF-like"/>
    <property type="match status" value="1"/>
</dbReference>
<reference evidence="2 3" key="1">
    <citation type="submission" date="2020-10" db="EMBL/GenBank/DDBJ databases">
        <authorList>
            <person name="Castelo-Branco R."/>
            <person name="Eusebio N."/>
            <person name="Adriana R."/>
            <person name="Vieira A."/>
            <person name="Brugerolle De Fraissinette N."/>
            <person name="Rezende De Castro R."/>
            <person name="Schneider M.P."/>
            <person name="Vasconcelos V."/>
            <person name="Leao P.N."/>
        </authorList>
    </citation>
    <scope>NUCLEOTIDE SEQUENCE [LARGE SCALE GENOMIC DNA]</scope>
    <source>
        <strain evidence="2 3">LEGE 06123</strain>
    </source>
</reference>
<dbReference type="PANTHER" id="PTHR30336:SF20">
    <property type="entry name" value="DUF218 DOMAIN-CONTAINING PROTEIN"/>
    <property type="match status" value="1"/>
</dbReference>
<dbReference type="InterPro" id="IPR051599">
    <property type="entry name" value="Cell_Envelope_Assoc"/>
</dbReference>
<protein>
    <submittedName>
        <fullName evidence="2">YdcF family protein</fullName>
    </submittedName>
</protein>
<evidence type="ECO:0000313" key="2">
    <source>
        <dbReference type="EMBL" id="MBE9191740.1"/>
    </source>
</evidence>